<protein>
    <recommendedName>
        <fullName evidence="3">Lipoprotein</fullName>
    </recommendedName>
</protein>
<proteinExistence type="predicted"/>
<organism evidence="1 2">
    <name type="scientific">Candidatus Enterococcus moelleringii</name>
    <dbReference type="NCBI Taxonomy" id="2815325"/>
    <lineage>
        <taxon>Bacteria</taxon>
        <taxon>Bacillati</taxon>
        <taxon>Bacillota</taxon>
        <taxon>Bacilli</taxon>
        <taxon>Lactobacillales</taxon>
        <taxon>Enterococcaceae</taxon>
        <taxon>Enterococcus</taxon>
    </lineage>
</organism>
<name>A0ABS3LER6_9ENTE</name>
<accession>A0ABS3LER6</accession>
<dbReference type="EMBL" id="JAFREM010000029">
    <property type="protein sequence ID" value="MBO1308113.1"/>
    <property type="molecule type" value="Genomic_DNA"/>
</dbReference>
<dbReference type="Proteomes" id="UP000664601">
    <property type="component" value="Unassembled WGS sequence"/>
</dbReference>
<dbReference type="PROSITE" id="PS51257">
    <property type="entry name" value="PROKAR_LIPOPROTEIN"/>
    <property type="match status" value="1"/>
</dbReference>
<sequence length="222" mass="25085">MEKGKNWLRWGIMLVASLFLFGACGGGTYDASGYVKSVLDAQTKGELDEYLELTDSTQKEAEQLYKGNIDTQMESLEGMELSDELANKYRQLFVNVFKNAKYEVGEAKEGDDDTFTVPVEVETFQLFAGLDDEMLKFQEEMVAELEAQALAGEAPPNEAEYMERFYQHMYDLLNERVENPTYGEKTTIKVTVSKNSDGIYEADEKDLEEIGNKTVDGDDFTV</sequence>
<evidence type="ECO:0008006" key="3">
    <source>
        <dbReference type="Google" id="ProtNLM"/>
    </source>
</evidence>
<reference evidence="1 2" key="1">
    <citation type="submission" date="2021-03" db="EMBL/GenBank/DDBJ databases">
        <title>Enterococcal diversity collection.</title>
        <authorList>
            <person name="Gilmore M.S."/>
            <person name="Schwartzman J."/>
            <person name="Van Tyne D."/>
            <person name="Martin M."/>
            <person name="Earl A.M."/>
            <person name="Manson A.L."/>
            <person name="Straub T."/>
            <person name="Salamzade R."/>
            <person name="Saavedra J."/>
            <person name="Lebreton F."/>
            <person name="Prichula J."/>
            <person name="Schaufler K."/>
            <person name="Gaca A."/>
            <person name="Sgardioli B."/>
            <person name="Wagenaar J."/>
            <person name="Strong T."/>
        </authorList>
    </citation>
    <scope>NUCLEOTIDE SEQUENCE [LARGE SCALE GENOMIC DNA]</scope>
    <source>
        <strain evidence="1 2">669A</strain>
    </source>
</reference>
<comment type="caution">
    <text evidence="1">The sequence shown here is derived from an EMBL/GenBank/DDBJ whole genome shotgun (WGS) entry which is preliminary data.</text>
</comment>
<evidence type="ECO:0000313" key="2">
    <source>
        <dbReference type="Proteomes" id="UP000664601"/>
    </source>
</evidence>
<evidence type="ECO:0000313" key="1">
    <source>
        <dbReference type="EMBL" id="MBO1308113.1"/>
    </source>
</evidence>
<keyword evidence="2" id="KW-1185">Reference proteome</keyword>
<dbReference type="RefSeq" id="WP_207675099.1">
    <property type="nucleotide sequence ID" value="NZ_JAFREM010000029.1"/>
</dbReference>
<gene>
    <name evidence="1" type="ORF">JZO70_18195</name>
</gene>